<keyword evidence="2 5" id="KW-0547">Nucleotide-binding</keyword>
<dbReference type="HAMAP" id="MF_00376">
    <property type="entry name" value="Dephospho_CoA_kinase"/>
    <property type="match status" value="1"/>
</dbReference>
<protein>
    <recommendedName>
        <fullName evidence="5 6">Dephospho-CoA kinase</fullName>
        <ecNumber evidence="5 6">2.7.1.24</ecNumber>
    </recommendedName>
    <alternativeName>
        <fullName evidence="5">Dephosphocoenzyme A kinase</fullName>
    </alternativeName>
</protein>
<comment type="catalytic activity">
    <reaction evidence="5">
        <text>3'-dephospho-CoA + ATP = ADP + CoA + H(+)</text>
        <dbReference type="Rhea" id="RHEA:18245"/>
        <dbReference type="ChEBI" id="CHEBI:15378"/>
        <dbReference type="ChEBI" id="CHEBI:30616"/>
        <dbReference type="ChEBI" id="CHEBI:57287"/>
        <dbReference type="ChEBI" id="CHEBI:57328"/>
        <dbReference type="ChEBI" id="CHEBI:456216"/>
        <dbReference type="EC" id="2.7.1.24"/>
    </reaction>
</comment>
<evidence type="ECO:0000256" key="4">
    <source>
        <dbReference type="ARBA" id="ARBA00022993"/>
    </source>
</evidence>
<dbReference type="NCBIfam" id="TIGR00152">
    <property type="entry name" value="dephospho-CoA kinase"/>
    <property type="match status" value="1"/>
</dbReference>
<comment type="similarity">
    <text evidence="1 5">Belongs to the CoaE family.</text>
</comment>
<keyword evidence="8" id="KW-1185">Reference proteome</keyword>
<dbReference type="GO" id="GO:0005524">
    <property type="term" value="F:ATP binding"/>
    <property type="evidence" value="ECO:0007669"/>
    <property type="project" value="UniProtKB-UniRule"/>
</dbReference>
<dbReference type="KEGG" id="tig:THII_1981"/>
<gene>
    <name evidence="5" type="primary">coaE</name>
    <name evidence="7" type="ORF">THII_1981</name>
</gene>
<dbReference type="HOGENOM" id="CLU_057180_1_2_6"/>
<dbReference type="UniPathway" id="UPA00241">
    <property type="reaction ID" value="UER00356"/>
</dbReference>
<dbReference type="PROSITE" id="PS51219">
    <property type="entry name" value="DPCK"/>
    <property type="match status" value="1"/>
</dbReference>
<dbReference type="PANTHER" id="PTHR10695:SF46">
    <property type="entry name" value="BIFUNCTIONAL COENZYME A SYNTHASE-RELATED"/>
    <property type="match status" value="1"/>
</dbReference>
<evidence type="ECO:0000256" key="3">
    <source>
        <dbReference type="ARBA" id="ARBA00022840"/>
    </source>
</evidence>
<evidence type="ECO:0000256" key="6">
    <source>
        <dbReference type="NCBIfam" id="TIGR00152"/>
    </source>
</evidence>
<evidence type="ECO:0000256" key="5">
    <source>
        <dbReference type="HAMAP-Rule" id="MF_00376"/>
    </source>
</evidence>
<dbReference type="Gene3D" id="3.40.50.300">
    <property type="entry name" value="P-loop containing nucleotide triphosphate hydrolases"/>
    <property type="match status" value="1"/>
</dbReference>
<organism evidence="7 8">
    <name type="scientific">Thioploca ingrica</name>
    <dbReference type="NCBI Taxonomy" id="40754"/>
    <lineage>
        <taxon>Bacteria</taxon>
        <taxon>Pseudomonadati</taxon>
        <taxon>Pseudomonadota</taxon>
        <taxon>Gammaproteobacteria</taxon>
        <taxon>Thiotrichales</taxon>
        <taxon>Thiotrichaceae</taxon>
        <taxon>Thioploca</taxon>
    </lineage>
</organism>
<dbReference type="EMBL" id="AP014633">
    <property type="protein sequence ID" value="BAP56278.1"/>
    <property type="molecule type" value="Genomic_DNA"/>
</dbReference>
<dbReference type="Proteomes" id="UP000031623">
    <property type="component" value="Chromosome"/>
</dbReference>
<dbReference type="GO" id="GO:0004140">
    <property type="term" value="F:dephospho-CoA kinase activity"/>
    <property type="evidence" value="ECO:0007669"/>
    <property type="project" value="UniProtKB-UniRule"/>
</dbReference>
<accession>A0A090AE75</accession>
<evidence type="ECO:0000313" key="7">
    <source>
        <dbReference type="EMBL" id="BAP56278.1"/>
    </source>
</evidence>
<comment type="function">
    <text evidence="5">Catalyzes the phosphorylation of the 3'-hydroxyl group of dephosphocoenzyme A to form coenzyme A.</text>
</comment>
<dbReference type="InterPro" id="IPR001977">
    <property type="entry name" value="Depp_CoAkinase"/>
</dbReference>
<sequence>MAHLPLKVGLTGGIAGGKTTVSHLFAQLGVPIIDADTIAHALVAPGQPVLELISQTFGADIILPNGQLNRTQLRQRVFADAKQRQALEAILHPKVFQVIQQQLNQLPNIPYCVLSIPLLLETQRMDLVERILVVDCPPHIQRQRLIEHRGLSFEEIEQIFSVQVSREVRLAIANDVIYNESSLDNLQQQVLKLHQQYLNQQHCSCQ</sequence>
<comment type="subcellular location">
    <subcellularLocation>
        <location evidence="5">Cytoplasm</location>
    </subcellularLocation>
</comment>
<keyword evidence="3 5" id="KW-0067">ATP-binding</keyword>
<keyword evidence="5" id="KW-0808">Transferase</keyword>
<name>A0A090AE75_9GAMM</name>
<reference evidence="7 8" key="1">
    <citation type="journal article" date="2014" name="ISME J.">
        <title>Ecophysiology of Thioploca ingrica as revealed by the complete genome sequence supplemented with proteomic evidence.</title>
        <authorList>
            <person name="Kojima H."/>
            <person name="Ogura Y."/>
            <person name="Yamamoto N."/>
            <person name="Togashi T."/>
            <person name="Mori H."/>
            <person name="Watanabe T."/>
            <person name="Nemoto F."/>
            <person name="Kurokawa K."/>
            <person name="Hayashi T."/>
            <person name="Fukui M."/>
        </authorList>
    </citation>
    <scope>NUCLEOTIDE SEQUENCE [LARGE SCALE GENOMIC DNA]</scope>
</reference>
<keyword evidence="5 7" id="KW-0418">Kinase</keyword>
<dbReference type="STRING" id="40754.THII_1981"/>
<dbReference type="GO" id="GO:0005737">
    <property type="term" value="C:cytoplasm"/>
    <property type="evidence" value="ECO:0007669"/>
    <property type="project" value="UniProtKB-SubCell"/>
</dbReference>
<comment type="pathway">
    <text evidence="5">Cofactor biosynthesis; coenzyme A biosynthesis; CoA from (R)-pantothenate: step 5/5.</text>
</comment>
<evidence type="ECO:0000256" key="1">
    <source>
        <dbReference type="ARBA" id="ARBA00009018"/>
    </source>
</evidence>
<dbReference type="AlphaFoldDB" id="A0A090AE75"/>
<dbReference type="EC" id="2.7.1.24" evidence="5 6"/>
<keyword evidence="5" id="KW-0963">Cytoplasm</keyword>
<dbReference type="PANTHER" id="PTHR10695">
    <property type="entry name" value="DEPHOSPHO-COA KINASE-RELATED"/>
    <property type="match status" value="1"/>
</dbReference>
<dbReference type="GO" id="GO:0015937">
    <property type="term" value="P:coenzyme A biosynthetic process"/>
    <property type="evidence" value="ECO:0007669"/>
    <property type="project" value="UniProtKB-UniRule"/>
</dbReference>
<dbReference type="InterPro" id="IPR027417">
    <property type="entry name" value="P-loop_NTPase"/>
</dbReference>
<evidence type="ECO:0000256" key="2">
    <source>
        <dbReference type="ARBA" id="ARBA00022741"/>
    </source>
</evidence>
<dbReference type="CDD" id="cd02022">
    <property type="entry name" value="DPCK"/>
    <property type="match status" value="1"/>
</dbReference>
<proteinExistence type="inferred from homology"/>
<dbReference type="SUPFAM" id="SSF52540">
    <property type="entry name" value="P-loop containing nucleoside triphosphate hydrolases"/>
    <property type="match status" value="1"/>
</dbReference>
<dbReference type="OrthoDB" id="9812943at2"/>
<evidence type="ECO:0000313" key="8">
    <source>
        <dbReference type="Proteomes" id="UP000031623"/>
    </source>
</evidence>
<feature type="binding site" evidence="5">
    <location>
        <begin position="15"/>
        <end position="20"/>
    </location>
    <ligand>
        <name>ATP</name>
        <dbReference type="ChEBI" id="CHEBI:30616"/>
    </ligand>
</feature>
<dbReference type="Pfam" id="PF01121">
    <property type="entry name" value="CoaE"/>
    <property type="match status" value="1"/>
</dbReference>
<keyword evidence="4 5" id="KW-0173">Coenzyme A biosynthesis</keyword>